<dbReference type="InterPro" id="IPR050651">
    <property type="entry name" value="Plant_Cytochrome_P450_Monoox"/>
</dbReference>
<evidence type="ECO:0000256" key="12">
    <source>
        <dbReference type="RuleBase" id="RU000461"/>
    </source>
</evidence>
<organism evidence="14 15">
    <name type="scientific">Citrus x changshan-huyou</name>
    <dbReference type="NCBI Taxonomy" id="2935761"/>
    <lineage>
        <taxon>Eukaryota</taxon>
        <taxon>Viridiplantae</taxon>
        <taxon>Streptophyta</taxon>
        <taxon>Embryophyta</taxon>
        <taxon>Tracheophyta</taxon>
        <taxon>Spermatophyta</taxon>
        <taxon>Magnoliopsida</taxon>
        <taxon>eudicotyledons</taxon>
        <taxon>Gunneridae</taxon>
        <taxon>Pentapetalae</taxon>
        <taxon>rosids</taxon>
        <taxon>malvids</taxon>
        <taxon>Sapindales</taxon>
        <taxon>Rutaceae</taxon>
        <taxon>Aurantioideae</taxon>
        <taxon>Citrus</taxon>
    </lineage>
</organism>
<dbReference type="InterPro" id="IPR001128">
    <property type="entry name" value="Cyt_P450"/>
</dbReference>
<evidence type="ECO:0000256" key="1">
    <source>
        <dbReference type="ARBA" id="ARBA00004167"/>
    </source>
</evidence>
<evidence type="ECO:0008006" key="16">
    <source>
        <dbReference type="Google" id="ProtNLM"/>
    </source>
</evidence>
<keyword evidence="9 12" id="KW-0503">Monooxygenase</keyword>
<dbReference type="GO" id="GO:0005506">
    <property type="term" value="F:iron ion binding"/>
    <property type="evidence" value="ECO:0007669"/>
    <property type="project" value="InterPro"/>
</dbReference>
<keyword evidence="5 11" id="KW-0479">Metal-binding</keyword>
<keyword evidence="4 13" id="KW-0812">Transmembrane</keyword>
<comment type="similarity">
    <text evidence="2 12">Belongs to the cytochrome P450 family.</text>
</comment>
<keyword evidence="15" id="KW-1185">Reference proteome</keyword>
<evidence type="ECO:0000256" key="11">
    <source>
        <dbReference type="PIRSR" id="PIRSR602401-1"/>
    </source>
</evidence>
<dbReference type="InterPro" id="IPR036396">
    <property type="entry name" value="Cyt_P450_sf"/>
</dbReference>
<dbReference type="CDD" id="cd20653">
    <property type="entry name" value="CYP81"/>
    <property type="match status" value="1"/>
</dbReference>
<dbReference type="GO" id="GO:0020037">
    <property type="term" value="F:heme binding"/>
    <property type="evidence" value="ECO:0007669"/>
    <property type="project" value="InterPro"/>
</dbReference>
<keyword evidence="10 13" id="KW-0472">Membrane</keyword>
<dbReference type="PANTHER" id="PTHR47947:SF62">
    <property type="entry name" value="CYTOCHROME P450, FAMILY 81, SUBFAMILY D, POLYPEPTIDE 5"/>
    <property type="match status" value="1"/>
</dbReference>
<dbReference type="Pfam" id="PF00067">
    <property type="entry name" value="p450"/>
    <property type="match status" value="1"/>
</dbReference>
<evidence type="ECO:0000256" key="9">
    <source>
        <dbReference type="ARBA" id="ARBA00023033"/>
    </source>
</evidence>
<evidence type="ECO:0000256" key="4">
    <source>
        <dbReference type="ARBA" id="ARBA00022692"/>
    </source>
</evidence>
<dbReference type="PROSITE" id="PS00086">
    <property type="entry name" value="CYTOCHROME_P450"/>
    <property type="match status" value="1"/>
</dbReference>
<dbReference type="Gene3D" id="1.10.630.10">
    <property type="entry name" value="Cytochrome P450"/>
    <property type="match status" value="1"/>
</dbReference>
<keyword evidence="8 11" id="KW-0408">Iron</keyword>
<accession>A0AAP0MZ14</accession>
<evidence type="ECO:0000313" key="14">
    <source>
        <dbReference type="EMBL" id="KAK9228368.1"/>
    </source>
</evidence>
<feature type="binding site" description="axial binding residue" evidence="11">
    <location>
        <position position="453"/>
    </location>
    <ligand>
        <name>heme</name>
        <dbReference type="ChEBI" id="CHEBI:30413"/>
    </ligand>
    <ligandPart>
        <name>Fe</name>
        <dbReference type="ChEBI" id="CHEBI:18248"/>
    </ligandPart>
</feature>
<evidence type="ECO:0000256" key="13">
    <source>
        <dbReference type="SAM" id="Phobius"/>
    </source>
</evidence>
<evidence type="ECO:0000256" key="5">
    <source>
        <dbReference type="ARBA" id="ARBA00022723"/>
    </source>
</evidence>
<dbReference type="PRINTS" id="PR00385">
    <property type="entry name" value="P450"/>
</dbReference>
<evidence type="ECO:0000256" key="2">
    <source>
        <dbReference type="ARBA" id="ARBA00010617"/>
    </source>
</evidence>
<keyword evidence="7 12" id="KW-0560">Oxidoreductase</keyword>
<comment type="subcellular location">
    <subcellularLocation>
        <location evidence="1">Membrane</location>
        <topology evidence="1">Single-pass membrane protein</topology>
    </subcellularLocation>
</comment>
<evidence type="ECO:0000313" key="15">
    <source>
        <dbReference type="Proteomes" id="UP001428341"/>
    </source>
</evidence>
<evidence type="ECO:0000256" key="7">
    <source>
        <dbReference type="ARBA" id="ARBA00023002"/>
    </source>
</evidence>
<evidence type="ECO:0000256" key="3">
    <source>
        <dbReference type="ARBA" id="ARBA00022617"/>
    </source>
</evidence>
<protein>
    <recommendedName>
        <fullName evidence="16">Cytochrome P450</fullName>
    </recommendedName>
</protein>
<dbReference type="InterPro" id="IPR017972">
    <property type="entry name" value="Cyt_P450_CS"/>
</dbReference>
<dbReference type="GO" id="GO:0016020">
    <property type="term" value="C:membrane"/>
    <property type="evidence" value="ECO:0007669"/>
    <property type="project" value="UniProtKB-SubCell"/>
</dbReference>
<feature type="transmembrane region" description="Helical" evidence="13">
    <location>
        <begin position="15"/>
        <end position="33"/>
    </location>
</feature>
<dbReference type="GO" id="GO:0016705">
    <property type="term" value="F:oxidoreductase activity, acting on paired donors, with incorporation or reduction of molecular oxygen"/>
    <property type="evidence" value="ECO:0007669"/>
    <property type="project" value="InterPro"/>
</dbReference>
<proteinExistence type="inferred from homology"/>
<dbReference type="FunFam" id="1.10.630.10:FF:000023">
    <property type="entry name" value="Cytochrome P450 family protein"/>
    <property type="match status" value="1"/>
</dbReference>
<evidence type="ECO:0000256" key="8">
    <source>
        <dbReference type="ARBA" id="ARBA00023004"/>
    </source>
</evidence>
<dbReference type="AlphaFoldDB" id="A0AAP0MZ14"/>
<dbReference type="PRINTS" id="PR00463">
    <property type="entry name" value="EP450I"/>
</dbReference>
<name>A0AAP0MZ14_9ROSI</name>
<keyword evidence="6 13" id="KW-1133">Transmembrane helix</keyword>
<dbReference type="SUPFAM" id="SSF48264">
    <property type="entry name" value="Cytochrome P450"/>
    <property type="match status" value="1"/>
</dbReference>
<reference evidence="14 15" key="1">
    <citation type="submission" date="2024-05" db="EMBL/GenBank/DDBJ databases">
        <title>Haplotype-resolved chromosome-level genome assembly of Huyou (Citrus changshanensis).</title>
        <authorList>
            <person name="Miao C."/>
            <person name="Chen W."/>
            <person name="Wu Y."/>
            <person name="Wang L."/>
            <person name="Zhao S."/>
            <person name="Grierson D."/>
            <person name="Xu C."/>
            <person name="Chen K."/>
        </authorList>
    </citation>
    <scope>NUCLEOTIDE SEQUENCE [LARGE SCALE GENOMIC DNA]</scope>
    <source>
        <strain evidence="14">01-14</strain>
        <tissue evidence="14">Leaf</tissue>
    </source>
</reference>
<keyword evidence="3 11" id="KW-0349">Heme</keyword>
<dbReference type="EMBL" id="JBCGBO010000001">
    <property type="protein sequence ID" value="KAK9228368.1"/>
    <property type="molecule type" value="Genomic_DNA"/>
</dbReference>
<dbReference type="PANTHER" id="PTHR47947">
    <property type="entry name" value="CYTOCHROME P450 82C3-RELATED"/>
    <property type="match status" value="1"/>
</dbReference>
<gene>
    <name evidence="14" type="ORF">WN944_021318</name>
</gene>
<dbReference type="Proteomes" id="UP001428341">
    <property type="component" value="Unassembled WGS sequence"/>
</dbReference>
<sequence>MISSSQQMEKKNTTILYACVSFLFVIIALKKLFQFKGRRRGYKNLPPSPPCMPVIGHLHLIKPPTHRLLYNLSKQYGPIFSLRFGSRFVVVVSSFEAAQECFTKNDIVFANRPKSLSGKHISYNYTTLLQAPYGDRWRNLRRITAIEVLSSNRVNVFSPIRRDEIKRLLKKLSANYSRQEFSKVELKTLFSELTINVMMRIVAGKRYFGDDVVEDEEEAGRFKEIVGEAFALSGTSNPGDHLPMLNWISNYEKRIVKISKRMDDFFQRLVDERRNKKEACLENTDSMIDHLLSLQHSEPHYYTDQTIKGLAMTMLLAGTDTTAVTMEWAMSNLVNHPDVLQKARAELDTHVGQQHLFDEPDLSKLKYLHCIISETLRLYPTAPLLVPHRSSDDCVVGGFDVPRDTTLLVNVWAIHRDPGLWDEPTKFKPERFENGESEAHKLMMPFGLGRRACPGMGLAQRLVGWTLGSLIQCFEWERIGCQKIDMTEGKGITMPKAEALEVMCKPRPIINKILLGST</sequence>
<dbReference type="GO" id="GO:0004497">
    <property type="term" value="F:monooxygenase activity"/>
    <property type="evidence" value="ECO:0007669"/>
    <property type="project" value="UniProtKB-KW"/>
</dbReference>
<evidence type="ECO:0000256" key="10">
    <source>
        <dbReference type="ARBA" id="ARBA00023136"/>
    </source>
</evidence>
<comment type="cofactor">
    <cofactor evidence="11">
        <name>heme</name>
        <dbReference type="ChEBI" id="CHEBI:30413"/>
    </cofactor>
</comment>
<evidence type="ECO:0000256" key="6">
    <source>
        <dbReference type="ARBA" id="ARBA00022989"/>
    </source>
</evidence>
<dbReference type="InterPro" id="IPR002401">
    <property type="entry name" value="Cyt_P450_E_grp-I"/>
</dbReference>
<comment type="caution">
    <text evidence="14">The sequence shown here is derived from an EMBL/GenBank/DDBJ whole genome shotgun (WGS) entry which is preliminary data.</text>
</comment>